<keyword evidence="3 7" id="KW-0812">Transmembrane</keyword>
<feature type="transmembrane region" description="Helical" evidence="7">
    <location>
        <begin position="283"/>
        <end position="302"/>
    </location>
</feature>
<reference evidence="8" key="1">
    <citation type="submission" date="2017-08" db="EMBL/GenBank/DDBJ databases">
        <authorList>
            <person name="Polle J.E."/>
            <person name="Barry K."/>
            <person name="Cushman J."/>
            <person name="Schmutz J."/>
            <person name="Tran D."/>
            <person name="Hathwaick L.T."/>
            <person name="Yim W.C."/>
            <person name="Jenkins J."/>
            <person name="Mckie-Krisberg Z.M."/>
            <person name="Prochnik S."/>
            <person name="Lindquist E."/>
            <person name="Dockter R.B."/>
            <person name="Adam C."/>
            <person name="Molina H."/>
            <person name="Bunkerborg J."/>
            <person name="Jin E."/>
            <person name="Buchheim M."/>
            <person name="Magnuson J."/>
        </authorList>
    </citation>
    <scope>NUCLEOTIDE SEQUENCE</scope>
    <source>
        <strain evidence="8">CCAP 19/18</strain>
    </source>
</reference>
<feature type="transmembrane region" description="Helical" evidence="7">
    <location>
        <begin position="234"/>
        <end position="252"/>
    </location>
</feature>
<sequence>MIRHSLLRAGRGVHDLAQQSCTCHLLSSFPSTSYDRSDSSDSFKSGNAPGSVRLASTWWKPWTKLQSSPSSANPSSPGGGNLSPDSDQAEATTSAAADASSHFPETPEAVLAVLQATNAGEYATIAAAKADAFFTSSWCMEAFQYAHESWGLPWWGSIAVINLIGRAAMLPLAVYSQKVTAGIAVTQKDLLPAKRLQALSQQTTDAAARDRYLKAAQKHVREHMAMHGDPRKKMLAIPLVLAGSGAIFMSIFNGVRVLMNSGAHSLTQGGMLWFTDLTSSDPYYGLPILCAAATMGMVKFGMNLGSEEQSAMAGTNAQQAKILRYFLLGASLTFIPAGYLVSAGVAVLWTVNSCYAIVQGLAMRNPRVRMMLGIPTLEEMKRISQEVANANKVSEVNLNVEKSLTDRAAEAERKLGIDGGGRTSQAVLLTQPPRHKKRPKL</sequence>
<evidence type="ECO:0000313" key="8">
    <source>
        <dbReference type="EMBL" id="KAF5840916.1"/>
    </source>
</evidence>
<gene>
    <name evidence="8" type="ORF">DUNSADRAFT_15118</name>
</gene>
<feature type="region of interest" description="Disordered" evidence="6">
    <location>
        <begin position="411"/>
        <end position="441"/>
    </location>
</feature>
<dbReference type="CDD" id="cd20069">
    <property type="entry name" value="5TM_Oxa1-like"/>
    <property type="match status" value="1"/>
</dbReference>
<dbReference type="EMBL" id="MU069500">
    <property type="protein sequence ID" value="KAF5840916.1"/>
    <property type="molecule type" value="Genomic_DNA"/>
</dbReference>
<comment type="similarity">
    <text evidence="2">Belongs to the OXA1/ALB3/YidC (TC 2.A.9.2) family.</text>
</comment>
<dbReference type="Proteomes" id="UP000815325">
    <property type="component" value="Unassembled WGS sequence"/>
</dbReference>
<evidence type="ECO:0000256" key="3">
    <source>
        <dbReference type="ARBA" id="ARBA00022692"/>
    </source>
</evidence>
<keyword evidence="9" id="KW-1185">Reference proteome</keyword>
<accession>A0ABQ7H256</accession>
<evidence type="ECO:0000256" key="6">
    <source>
        <dbReference type="SAM" id="MobiDB-lite"/>
    </source>
</evidence>
<evidence type="ECO:0000313" key="9">
    <source>
        <dbReference type="Proteomes" id="UP000815325"/>
    </source>
</evidence>
<keyword evidence="5 7" id="KW-0472">Membrane</keyword>
<dbReference type="PANTHER" id="PTHR12428">
    <property type="entry name" value="OXA1"/>
    <property type="match status" value="1"/>
</dbReference>
<feature type="compositionally biased region" description="Low complexity" evidence="6">
    <location>
        <begin position="67"/>
        <end position="101"/>
    </location>
</feature>
<comment type="caution">
    <text evidence="8">The sequence shown here is derived from an EMBL/GenBank/DDBJ whole genome shotgun (WGS) entry which is preliminary data.</text>
</comment>
<evidence type="ECO:0000256" key="1">
    <source>
        <dbReference type="ARBA" id="ARBA00004141"/>
    </source>
</evidence>
<evidence type="ECO:0000256" key="4">
    <source>
        <dbReference type="ARBA" id="ARBA00022989"/>
    </source>
</evidence>
<proteinExistence type="inferred from homology"/>
<evidence type="ECO:0000256" key="7">
    <source>
        <dbReference type="SAM" id="Phobius"/>
    </source>
</evidence>
<dbReference type="PANTHER" id="PTHR12428:SF65">
    <property type="entry name" value="CYTOCHROME C OXIDASE ASSEMBLY PROTEIN COX18, MITOCHONDRIAL"/>
    <property type="match status" value="1"/>
</dbReference>
<organism evidence="8 9">
    <name type="scientific">Dunaliella salina</name>
    <name type="common">Green alga</name>
    <name type="synonym">Protococcus salinus</name>
    <dbReference type="NCBI Taxonomy" id="3046"/>
    <lineage>
        <taxon>Eukaryota</taxon>
        <taxon>Viridiplantae</taxon>
        <taxon>Chlorophyta</taxon>
        <taxon>core chlorophytes</taxon>
        <taxon>Chlorophyceae</taxon>
        <taxon>CS clade</taxon>
        <taxon>Chlamydomonadales</taxon>
        <taxon>Dunaliellaceae</taxon>
        <taxon>Dunaliella</taxon>
    </lineage>
</organism>
<name>A0ABQ7H256_DUNSA</name>
<keyword evidence="4 7" id="KW-1133">Transmembrane helix</keyword>
<feature type="region of interest" description="Disordered" evidence="6">
    <location>
        <begin position="65"/>
        <end position="102"/>
    </location>
</feature>
<evidence type="ECO:0000256" key="2">
    <source>
        <dbReference type="ARBA" id="ARBA00010583"/>
    </source>
</evidence>
<evidence type="ECO:0000256" key="5">
    <source>
        <dbReference type="ARBA" id="ARBA00023136"/>
    </source>
</evidence>
<comment type="subcellular location">
    <subcellularLocation>
        <location evidence="1">Membrane</location>
        <topology evidence="1">Multi-pass membrane protein</topology>
    </subcellularLocation>
</comment>
<dbReference type="InterPro" id="IPR001708">
    <property type="entry name" value="YidC/ALB3/OXA1/COX18"/>
</dbReference>
<feature type="transmembrane region" description="Helical" evidence="7">
    <location>
        <begin position="322"/>
        <end position="340"/>
    </location>
</feature>
<protein>
    <submittedName>
        <fullName evidence="8">60Kd inner membrane protein-domain-containing protein</fullName>
    </submittedName>
</protein>